<accession>A0A8H5C633</accession>
<keyword evidence="1" id="KW-0732">Signal</keyword>
<dbReference type="Pfam" id="PF19271">
    <property type="entry name" value="Nis1"/>
    <property type="match status" value="1"/>
</dbReference>
<dbReference type="OrthoDB" id="2841294at2759"/>
<feature type="signal peptide" evidence="1">
    <location>
        <begin position="1"/>
        <end position="19"/>
    </location>
</feature>
<keyword evidence="3" id="KW-1185">Reference proteome</keyword>
<feature type="chain" id="PRO_5034617554" evidence="1">
    <location>
        <begin position="20"/>
        <end position="142"/>
    </location>
</feature>
<protein>
    <submittedName>
        <fullName evidence="2">Uncharacterized protein</fullName>
    </submittedName>
</protein>
<dbReference type="Proteomes" id="UP000559256">
    <property type="component" value="Unassembled WGS sequence"/>
</dbReference>
<evidence type="ECO:0000256" key="1">
    <source>
        <dbReference type="SAM" id="SignalP"/>
    </source>
</evidence>
<evidence type="ECO:0000313" key="3">
    <source>
        <dbReference type="Proteomes" id="UP000559256"/>
    </source>
</evidence>
<sequence length="142" mass="14786">MKYISIALSTLSLSALALAQSAHIGFPTNGASVGAGSSLNVDVIRPATISSSQEVGIVIGLTSCPSNIQTCLDPSLTMGKILYNGDFNPQRGNENQPHMNVTVQIPADTPKGTAQLNFAHFYLLGASLSPEVQSSSVKITIV</sequence>
<evidence type="ECO:0000313" key="2">
    <source>
        <dbReference type="EMBL" id="KAF5334823.1"/>
    </source>
</evidence>
<dbReference type="AlphaFoldDB" id="A0A8H5C633"/>
<reference evidence="2 3" key="1">
    <citation type="journal article" date="2020" name="ISME J.">
        <title>Uncovering the hidden diversity of litter-decomposition mechanisms in mushroom-forming fungi.</title>
        <authorList>
            <person name="Floudas D."/>
            <person name="Bentzer J."/>
            <person name="Ahren D."/>
            <person name="Johansson T."/>
            <person name="Persson P."/>
            <person name="Tunlid A."/>
        </authorList>
    </citation>
    <scope>NUCLEOTIDE SEQUENCE [LARGE SCALE GENOMIC DNA]</scope>
    <source>
        <strain evidence="2 3">CBS 291.85</strain>
    </source>
</reference>
<name>A0A8H5C633_9AGAR</name>
<gene>
    <name evidence="2" type="ORF">D9758_018072</name>
</gene>
<comment type="caution">
    <text evidence="2">The sequence shown here is derived from an EMBL/GenBank/DDBJ whole genome shotgun (WGS) entry which is preliminary data.</text>
</comment>
<dbReference type="InterPro" id="IPR045469">
    <property type="entry name" value="Nis1"/>
</dbReference>
<organism evidence="2 3">
    <name type="scientific">Tetrapyrgos nigripes</name>
    <dbReference type="NCBI Taxonomy" id="182062"/>
    <lineage>
        <taxon>Eukaryota</taxon>
        <taxon>Fungi</taxon>
        <taxon>Dikarya</taxon>
        <taxon>Basidiomycota</taxon>
        <taxon>Agaricomycotina</taxon>
        <taxon>Agaricomycetes</taxon>
        <taxon>Agaricomycetidae</taxon>
        <taxon>Agaricales</taxon>
        <taxon>Marasmiineae</taxon>
        <taxon>Marasmiaceae</taxon>
        <taxon>Tetrapyrgos</taxon>
    </lineage>
</organism>
<proteinExistence type="predicted"/>
<dbReference type="EMBL" id="JAACJM010000251">
    <property type="protein sequence ID" value="KAF5334823.1"/>
    <property type="molecule type" value="Genomic_DNA"/>
</dbReference>